<organism evidence="1 2">
    <name type="scientific">Diplogelasinospora grovesii</name>
    <dbReference type="NCBI Taxonomy" id="303347"/>
    <lineage>
        <taxon>Eukaryota</taxon>
        <taxon>Fungi</taxon>
        <taxon>Dikarya</taxon>
        <taxon>Ascomycota</taxon>
        <taxon>Pezizomycotina</taxon>
        <taxon>Sordariomycetes</taxon>
        <taxon>Sordariomycetidae</taxon>
        <taxon>Sordariales</taxon>
        <taxon>Diplogelasinosporaceae</taxon>
        <taxon>Diplogelasinospora</taxon>
    </lineage>
</organism>
<feature type="non-terminal residue" evidence="1">
    <location>
        <position position="60"/>
    </location>
</feature>
<proteinExistence type="predicted"/>
<gene>
    <name evidence="1" type="ORF">QBC46DRAFT_401260</name>
</gene>
<reference evidence="2" key="1">
    <citation type="journal article" date="2023" name="Mol. Phylogenet. Evol.">
        <title>Genome-scale phylogeny and comparative genomics of the fungal order Sordariales.</title>
        <authorList>
            <person name="Hensen N."/>
            <person name="Bonometti L."/>
            <person name="Westerberg I."/>
            <person name="Brannstrom I.O."/>
            <person name="Guillou S."/>
            <person name="Cros-Aarteil S."/>
            <person name="Calhoun S."/>
            <person name="Haridas S."/>
            <person name="Kuo A."/>
            <person name="Mondo S."/>
            <person name="Pangilinan J."/>
            <person name="Riley R."/>
            <person name="LaButti K."/>
            <person name="Andreopoulos B."/>
            <person name="Lipzen A."/>
            <person name="Chen C."/>
            <person name="Yan M."/>
            <person name="Daum C."/>
            <person name="Ng V."/>
            <person name="Clum A."/>
            <person name="Steindorff A."/>
            <person name="Ohm R.A."/>
            <person name="Martin F."/>
            <person name="Silar P."/>
            <person name="Natvig D.O."/>
            <person name="Lalanne C."/>
            <person name="Gautier V."/>
            <person name="Ament-Velasquez S.L."/>
            <person name="Kruys A."/>
            <person name="Hutchinson M.I."/>
            <person name="Powell A.J."/>
            <person name="Barry K."/>
            <person name="Miller A.N."/>
            <person name="Grigoriev I.V."/>
            <person name="Debuchy R."/>
            <person name="Gladieux P."/>
            <person name="Hiltunen Thoren M."/>
            <person name="Johannesson H."/>
        </authorList>
    </citation>
    <scope>NUCLEOTIDE SEQUENCE [LARGE SCALE GENOMIC DNA]</scope>
    <source>
        <strain evidence="2">CBS 340.73</strain>
    </source>
</reference>
<evidence type="ECO:0000313" key="2">
    <source>
        <dbReference type="Proteomes" id="UP001303473"/>
    </source>
</evidence>
<keyword evidence="2" id="KW-1185">Reference proteome</keyword>
<evidence type="ECO:0000313" key="1">
    <source>
        <dbReference type="EMBL" id="KAK3933787.1"/>
    </source>
</evidence>
<comment type="caution">
    <text evidence="1">The sequence shown here is derived from an EMBL/GenBank/DDBJ whole genome shotgun (WGS) entry which is preliminary data.</text>
</comment>
<accession>A0AAN6MUN1</accession>
<dbReference type="EMBL" id="MU854072">
    <property type="protein sequence ID" value="KAK3933787.1"/>
    <property type="molecule type" value="Genomic_DNA"/>
</dbReference>
<dbReference type="Proteomes" id="UP001303473">
    <property type="component" value="Unassembled WGS sequence"/>
</dbReference>
<sequence>MSPMTTVILESGPNDVFNHHTDFLQQFAAREAHARVTQQRAPLSVQQHAAHRKVASVYLK</sequence>
<name>A0AAN6MUN1_9PEZI</name>
<protein>
    <submittedName>
        <fullName evidence="1">Uncharacterized protein</fullName>
    </submittedName>
</protein>
<dbReference type="AlphaFoldDB" id="A0AAN6MUN1"/>